<keyword evidence="2" id="KW-1185">Reference proteome</keyword>
<proteinExistence type="predicted"/>
<sequence length="145" mass="17018">MGGVIDPLIMSFCKCIPNRYRDFTVLSLKVQTGTMVLLEQRWLTPISHHCGVTFLLQSLRVFTTRRNIASLFHHPGIGRIVSVNLPENRYIYLYLIIVWSWVKDETIDVRHWRKLEYECKLGVSSNTAYEGHMFPLPEKEIHERT</sequence>
<dbReference type="OrthoDB" id="10493123at2759"/>
<name>A0A9J6B7Y6_SOLCO</name>
<organism evidence="1 2">
    <name type="scientific">Solanum commersonii</name>
    <name type="common">Commerson's wild potato</name>
    <name type="synonym">Commerson's nightshade</name>
    <dbReference type="NCBI Taxonomy" id="4109"/>
    <lineage>
        <taxon>Eukaryota</taxon>
        <taxon>Viridiplantae</taxon>
        <taxon>Streptophyta</taxon>
        <taxon>Embryophyta</taxon>
        <taxon>Tracheophyta</taxon>
        <taxon>Spermatophyta</taxon>
        <taxon>Magnoliopsida</taxon>
        <taxon>eudicotyledons</taxon>
        <taxon>Gunneridae</taxon>
        <taxon>Pentapetalae</taxon>
        <taxon>asterids</taxon>
        <taxon>lamiids</taxon>
        <taxon>Solanales</taxon>
        <taxon>Solanaceae</taxon>
        <taxon>Solanoideae</taxon>
        <taxon>Solaneae</taxon>
        <taxon>Solanum</taxon>
    </lineage>
</organism>
<dbReference type="EMBL" id="JACXVP010000001">
    <property type="protein sequence ID" value="KAG5632824.1"/>
    <property type="molecule type" value="Genomic_DNA"/>
</dbReference>
<reference evidence="1 2" key="1">
    <citation type="submission" date="2020-09" db="EMBL/GenBank/DDBJ databases">
        <title>De no assembly of potato wild relative species, Solanum commersonii.</title>
        <authorList>
            <person name="Cho K."/>
        </authorList>
    </citation>
    <scope>NUCLEOTIDE SEQUENCE [LARGE SCALE GENOMIC DNA]</scope>
    <source>
        <strain evidence="1">LZ3.2</strain>
        <tissue evidence="1">Leaf</tissue>
    </source>
</reference>
<gene>
    <name evidence="1" type="ORF">H5410_004541</name>
</gene>
<dbReference type="AlphaFoldDB" id="A0A9J6B7Y6"/>
<accession>A0A9J6B7Y6</accession>
<evidence type="ECO:0000313" key="1">
    <source>
        <dbReference type="EMBL" id="KAG5632824.1"/>
    </source>
</evidence>
<comment type="caution">
    <text evidence="1">The sequence shown here is derived from an EMBL/GenBank/DDBJ whole genome shotgun (WGS) entry which is preliminary data.</text>
</comment>
<dbReference type="Proteomes" id="UP000824120">
    <property type="component" value="Chromosome 1"/>
</dbReference>
<evidence type="ECO:0000313" key="2">
    <source>
        <dbReference type="Proteomes" id="UP000824120"/>
    </source>
</evidence>
<protein>
    <submittedName>
        <fullName evidence="1">Uncharacterized protein</fullName>
    </submittedName>
</protein>